<comment type="caution">
    <text evidence="1">The sequence shown here is derived from an EMBL/GenBank/DDBJ whole genome shotgun (WGS) entry which is preliminary data.</text>
</comment>
<proteinExistence type="predicted"/>
<accession>A0A0W8FAJ2</accession>
<name>A0A0W8FAJ2_9ZZZZ</name>
<reference evidence="1" key="1">
    <citation type="journal article" date="2015" name="Proc. Natl. Acad. Sci. U.S.A.">
        <title>Networks of energetic and metabolic interactions define dynamics in microbial communities.</title>
        <authorList>
            <person name="Embree M."/>
            <person name="Liu J.K."/>
            <person name="Al-Bassam M.M."/>
            <person name="Zengler K."/>
        </authorList>
    </citation>
    <scope>NUCLEOTIDE SEQUENCE</scope>
</reference>
<sequence length="37" mass="4190">MIGSSDKGAVDFRRWPAWDLRSHSLGDFFGVEMIFSA</sequence>
<evidence type="ECO:0000313" key="1">
    <source>
        <dbReference type="EMBL" id="KUG17888.1"/>
    </source>
</evidence>
<dbReference type="EMBL" id="LNQE01001416">
    <property type="protein sequence ID" value="KUG17888.1"/>
    <property type="molecule type" value="Genomic_DNA"/>
</dbReference>
<protein>
    <submittedName>
        <fullName evidence="1">Uncharacterized protein</fullName>
    </submittedName>
</protein>
<dbReference type="AlphaFoldDB" id="A0A0W8FAJ2"/>
<gene>
    <name evidence="1" type="ORF">ASZ90_012419</name>
</gene>
<organism evidence="1">
    <name type="scientific">hydrocarbon metagenome</name>
    <dbReference type="NCBI Taxonomy" id="938273"/>
    <lineage>
        <taxon>unclassified sequences</taxon>
        <taxon>metagenomes</taxon>
        <taxon>ecological metagenomes</taxon>
    </lineage>
</organism>